<dbReference type="AlphaFoldDB" id="A0A3N0YV87"/>
<proteinExistence type="predicted"/>
<sequence length="104" mass="11864">MKASNHGMDSNLMELDELDRRVNAKQPTSANICENFWNRRTRQFCTSSAVLLRKPPSLTLRPVYPGRWVCWCLLTKNSIATVKTVFLMVLGNTSALVIPVLKWL</sequence>
<gene>
    <name evidence="1" type="ORF">DPX16_15155</name>
</gene>
<organism evidence="1 2">
    <name type="scientific">Anabarilius grahami</name>
    <name type="common">Kanglang fish</name>
    <name type="synonym">Barilius grahami</name>
    <dbReference type="NCBI Taxonomy" id="495550"/>
    <lineage>
        <taxon>Eukaryota</taxon>
        <taxon>Metazoa</taxon>
        <taxon>Chordata</taxon>
        <taxon>Craniata</taxon>
        <taxon>Vertebrata</taxon>
        <taxon>Euteleostomi</taxon>
        <taxon>Actinopterygii</taxon>
        <taxon>Neopterygii</taxon>
        <taxon>Teleostei</taxon>
        <taxon>Ostariophysi</taxon>
        <taxon>Cypriniformes</taxon>
        <taxon>Xenocyprididae</taxon>
        <taxon>Xenocypridinae</taxon>
        <taxon>Xenocypridinae incertae sedis</taxon>
        <taxon>Anabarilius</taxon>
    </lineage>
</organism>
<dbReference type="EMBL" id="RJVU01022182">
    <property type="protein sequence ID" value="ROL50114.1"/>
    <property type="molecule type" value="Genomic_DNA"/>
</dbReference>
<accession>A0A3N0YV87</accession>
<keyword evidence="2" id="KW-1185">Reference proteome</keyword>
<reference evidence="1 2" key="1">
    <citation type="submission" date="2018-10" db="EMBL/GenBank/DDBJ databases">
        <title>Genome assembly for a Yunnan-Guizhou Plateau 3E fish, Anabarilius grahami (Regan), and its evolutionary and genetic applications.</title>
        <authorList>
            <person name="Jiang W."/>
        </authorList>
    </citation>
    <scope>NUCLEOTIDE SEQUENCE [LARGE SCALE GENOMIC DNA]</scope>
    <source>
        <strain evidence="1">AG-KIZ</strain>
        <tissue evidence="1">Muscle</tissue>
    </source>
</reference>
<comment type="caution">
    <text evidence="1">The sequence shown here is derived from an EMBL/GenBank/DDBJ whole genome shotgun (WGS) entry which is preliminary data.</text>
</comment>
<name>A0A3N0YV87_ANAGA</name>
<dbReference type="Proteomes" id="UP000281406">
    <property type="component" value="Unassembled WGS sequence"/>
</dbReference>
<protein>
    <submittedName>
        <fullName evidence="1">Uncharacterized protein</fullName>
    </submittedName>
</protein>
<evidence type="ECO:0000313" key="2">
    <source>
        <dbReference type="Proteomes" id="UP000281406"/>
    </source>
</evidence>
<evidence type="ECO:0000313" key="1">
    <source>
        <dbReference type="EMBL" id="ROL50114.1"/>
    </source>
</evidence>